<evidence type="ECO:0000313" key="7">
    <source>
        <dbReference type="EMBL" id="KMQ81562.1"/>
    </source>
</evidence>
<dbReference type="PANTHER" id="PTHR11814">
    <property type="entry name" value="SULFATE TRANSPORTER"/>
    <property type="match status" value="1"/>
</dbReference>
<organism evidence="7 8">
    <name type="scientific">Lasius niger</name>
    <name type="common">Black garden ant</name>
    <dbReference type="NCBI Taxonomy" id="67767"/>
    <lineage>
        <taxon>Eukaryota</taxon>
        <taxon>Metazoa</taxon>
        <taxon>Ecdysozoa</taxon>
        <taxon>Arthropoda</taxon>
        <taxon>Hexapoda</taxon>
        <taxon>Insecta</taxon>
        <taxon>Pterygota</taxon>
        <taxon>Neoptera</taxon>
        <taxon>Endopterygota</taxon>
        <taxon>Hymenoptera</taxon>
        <taxon>Apocrita</taxon>
        <taxon>Aculeata</taxon>
        <taxon>Formicoidea</taxon>
        <taxon>Formicidae</taxon>
        <taxon>Formicinae</taxon>
        <taxon>Lasius</taxon>
        <taxon>Lasius</taxon>
    </lineage>
</organism>
<dbReference type="InterPro" id="IPR001902">
    <property type="entry name" value="SLC26A/SulP_fam"/>
</dbReference>
<protein>
    <submittedName>
        <fullName evidence="7">Family sulfate permease</fullName>
    </submittedName>
</protein>
<dbReference type="AlphaFoldDB" id="A0A0J7JTR2"/>
<evidence type="ECO:0000259" key="6">
    <source>
        <dbReference type="Pfam" id="PF00916"/>
    </source>
</evidence>
<dbReference type="Proteomes" id="UP000036403">
    <property type="component" value="Unassembled WGS sequence"/>
</dbReference>
<dbReference type="GO" id="GO:0016020">
    <property type="term" value="C:membrane"/>
    <property type="evidence" value="ECO:0007669"/>
    <property type="project" value="UniProtKB-SubCell"/>
</dbReference>
<evidence type="ECO:0000256" key="1">
    <source>
        <dbReference type="ARBA" id="ARBA00004141"/>
    </source>
</evidence>
<accession>A0A0J7JTR2</accession>
<feature type="non-terminal residue" evidence="7">
    <location>
        <position position="112"/>
    </location>
</feature>
<feature type="transmembrane region" description="Helical" evidence="5">
    <location>
        <begin position="89"/>
        <end position="106"/>
    </location>
</feature>
<keyword evidence="4 5" id="KW-0472">Membrane</keyword>
<gene>
    <name evidence="7" type="ORF">RF55_25950</name>
</gene>
<proteinExistence type="predicted"/>
<feature type="transmembrane region" description="Helical" evidence="5">
    <location>
        <begin position="12"/>
        <end position="30"/>
    </location>
</feature>
<keyword evidence="8" id="KW-1185">Reference proteome</keyword>
<sequence length="112" mass="12155">MPEKRPAAGVRTPAAGLFSGIVVLLATYLLTTVFFYIPHATLSAVIIHAVGDLITPPSTVYQFWTVSPLEVFVFFIGVFVSVFASIEDGLYATVCISAAILIYRILKARGQF</sequence>
<dbReference type="InterPro" id="IPR011547">
    <property type="entry name" value="SLC26A/SulP_dom"/>
</dbReference>
<dbReference type="Pfam" id="PF00916">
    <property type="entry name" value="Sulfate_transp"/>
    <property type="match status" value="1"/>
</dbReference>
<dbReference type="GO" id="GO:0055085">
    <property type="term" value="P:transmembrane transport"/>
    <property type="evidence" value="ECO:0007669"/>
    <property type="project" value="InterPro"/>
</dbReference>
<dbReference type="STRING" id="67767.A0A0J7JTR2"/>
<feature type="domain" description="SLC26A/SulP transporter" evidence="6">
    <location>
        <begin position="7"/>
        <end position="76"/>
    </location>
</feature>
<keyword evidence="2 5" id="KW-0812">Transmembrane</keyword>
<evidence type="ECO:0000256" key="5">
    <source>
        <dbReference type="SAM" id="Phobius"/>
    </source>
</evidence>
<feature type="transmembrane region" description="Helical" evidence="5">
    <location>
        <begin position="61"/>
        <end position="83"/>
    </location>
</feature>
<dbReference type="EMBL" id="LBMM01034130">
    <property type="protein sequence ID" value="KMQ81562.1"/>
    <property type="molecule type" value="Genomic_DNA"/>
</dbReference>
<dbReference type="OrthoDB" id="288203at2759"/>
<keyword evidence="3 5" id="KW-1133">Transmembrane helix</keyword>
<evidence type="ECO:0000256" key="4">
    <source>
        <dbReference type="ARBA" id="ARBA00023136"/>
    </source>
</evidence>
<dbReference type="PaxDb" id="67767-A0A0J7JTR2"/>
<comment type="caution">
    <text evidence="7">The sequence shown here is derived from an EMBL/GenBank/DDBJ whole genome shotgun (WGS) entry which is preliminary data.</text>
</comment>
<evidence type="ECO:0000256" key="2">
    <source>
        <dbReference type="ARBA" id="ARBA00022692"/>
    </source>
</evidence>
<name>A0A0J7JTR2_LASNI</name>
<evidence type="ECO:0000313" key="8">
    <source>
        <dbReference type="Proteomes" id="UP000036403"/>
    </source>
</evidence>
<comment type="subcellular location">
    <subcellularLocation>
        <location evidence="1">Membrane</location>
        <topology evidence="1">Multi-pass membrane protein</topology>
    </subcellularLocation>
</comment>
<evidence type="ECO:0000256" key="3">
    <source>
        <dbReference type="ARBA" id="ARBA00022989"/>
    </source>
</evidence>
<reference evidence="7 8" key="1">
    <citation type="submission" date="2015-04" db="EMBL/GenBank/DDBJ databases">
        <title>Lasius niger genome sequencing.</title>
        <authorList>
            <person name="Konorov E.A."/>
            <person name="Nikitin M.A."/>
            <person name="Kirill M.V."/>
            <person name="Chang P."/>
        </authorList>
    </citation>
    <scope>NUCLEOTIDE SEQUENCE [LARGE SCALE GENOMIC DNA]</scope>
    <source>
        <tissue evidence="7">Whole</tissue>
    </source>
</reference>